<feature type="region of interest" description="Disordered" evidence="1">
    <location>
        <begin position="1"/>
        <end position="55"/>
    </location>
</feature>
<keyword evidence="3" id="KW-1185">Reference proteome</keyword>
<accession>A0A834TBY0</accession>
<evidence type="ECO:0000256" key="1">
    <source>
        <dbReference type="SAM" id="MobiDB-lite"/>
    </source>
</evidence>
<gene>
    <name evidence="2" type="ORF">G2W53_024828</name>
</gene>
<dbReference type="AlphaFoldDB" id="A0A834TBY0"/>
<reference evidence="2" key="1">
    <citation type="submission" date="2020-09" db="EMBL/GenBank/DDBJ databases">
        <title>Genome-Enabled Discovery of Anthraquinone Biosynthesis in Senna tora.</title>
        <authorList>
            <person name="Kang S.-H."/>
            <person name="Pandey R.P."/>
            <person name="Lee C.-M."/>
            <person name="Sim J.-S."/>
            <person name="Jeong J.-T."/>
            <person name="Choi B.-S."/>
            <person name="Jung M."/>
            <person name="Ginzburg D."/>
            <person name="Zhao K."/>
            <person name="Won S.Y."/>
            <person name="Oh T.-J."/>
            <person name="Yu Y."/>
            <person name="Kim N.-H."/>
            <person name="Lee O.R."/>
            <person name="Lee T.-H."/>
            <person name="Bashyal P."/>
            <person name="Kim T.-S."/>
            <person name="Lee W.-H."/>
            <person name="Kawkins C."/>
            <person name="Kim C.-K."/>
            <person name="Kim J.S."/>
            <person name="Ahn B.O."/>
            <person name="Rhee S.Y."/>
            <person name="Sohng J.K."/>
        </authorList>
    </citation>
    <scope>NUCLEOTIDE SEQUENCE</scope>
    <source>
        <tissue evidence="2">Leaf</tissue>
    </source>
</reference>
<comment type="caution">
    <text evidence="2">The sequence shown here is derived from an EMBL/GenBank/DDBJ whole genome shotgun (WGS) entry which is preliminary data.</text>
</comment>
<evidence type="ECO:0000313" key="3">
    <source>
        <dbReference type="Proteomes" id="UP000634136"/>
    </source>
</evidence>
<proteinExistence type="predicted"/>
<name>A0A834TBY0_9FABA</name>
<protein>
    <submittedName>
        <fullName evidence="2">Uncharacterized protein</fullName>
    </submittedName>
</protein>
<organism evidence="2 3">
    <name type="scientific">Senna tora</name>
    <dbReference type="NCBI Taxonomy" id="362788"/>
    <lineage>
        <taxon>Eukaryota</taxon>
        <taxon>Viridiplantae</taxon>
        <taxon>Streptophyta</taxon>
        <taxon>Embryophyta</taxon>
        <taxon>Tracheophyta</taxon>
        <taxon>Spermatophyta</taxon>
        <taxon>Magnoliopsida</taxon>
        <taxon>eudicotyledons</taxon>
        <taxon>Gunneridae</taxon>
        <taxon>Pentapetalae</taxon>
        <taxon>rosids</taxon>
        <taxon>fabids</taxon>
        <taxon>Fabales</taxon>
        <taxon>Fabaceae</taxon>
        <taxon>Caesalpinioideae</taxon>
        <taxon>Cassia clade</taxon>
        <taxon>Senna</taxon>
    </lineage>
</organism>
<dbReference type="EMBL" id="JAAIUW010000008">
    <property type="protein sequence ID" value="KAF7819373.1"/>
    <property type="molecule type" value="Genomic_DNA"/>
</dbReference>
<sequence>MKKQKLAHLGQNDERQIRERGDAKTGRMTELYSTTTSTRGEKRKAEGGTSIPQRTCEEGQFGKSIQRGEYASPCSTLVLTRDLMEAEELMGRTTLWRECGRAVSSGSIEDDMLQPMIKNKNGG</sequence>
<feature type="compositionally biased region" description="Basic and acidic residues" evidence="1">
    <location>
        <begin position="11"/>
        <end position="27"/>
    </location>
</feature>
<dbReference type="Proteomes" id="UP000634136">
    <property type="component" value="Unassembled WGS sequence"/>
</dbReference>
<evidence type="ECO:0000313" key="2">
    <source>
        <dbReference type="EMBL" id="KAF7819373.1"/>
    </source>
</evidence>